<dbReference type="Pfam" id="PF00276">
    <property type="entry name" value="Ribosomal_L23"/>
    <property type="match status" value="1"/>
</dbReference>
<protein>
    <submittedName>
        <fullName evidence="6">60S ribosomal protein L25</fullName>
    </submittedName>
</protein>
<name>A0A5B0QQN2_PUCGR</name>
<dbReference type="InterPro" id="IPR012678">
    <property type="entry name" value="Ribosomal_uL23/eL15/eS24_sf"/>
</dbReference>
<evidence type="ECO:0000256" key="2">
    <source>
        <dbReference type="ARBA" id="ARBA00022730"/>
    </source>
</evidence>
<dbReference type="InterPro" id="IPR012677">
    <property type="entry name" value="Nucleotide-bd_a/b_plait_sf"/>
</dbReference>
<keyword evidence="4 6" id="KW-0689">Ribosomal protein</keyword>
<evidence type="ECO:0000256" key="5">
    <source>
        <dbReference type="ARBA" id="ARBA00023274"/>
    </source>
</evidence>
<dbReference type="GO" id="GO:0006412">
    <property type="term" value="P:translation"/>
    <property type="evidence" value="ECO:0007669"/>
    <property type="project" value="InterPro"/>
</dbReference>
<dbReference type="InterPro" id="IPR013025">
    <property type="entry name" value="Ribosomal_uL23-like"/>
</dbReference>
<dbReference type="PANTHER" id="PTHR11620">
    <property type="entry name" value="60S RIBOSOMAL PROTEIN L23A"/>
    <property type="match status" value="1"/>
</dbReference>
<evidence type="ECO:0000313" key="6">
    <source>
        <dbReference type="EMBL" id="KAA1115459.1"/>
    </source>
</evidence>
<dbReference type="GO" id="GO:0019843">
    <property type="term" value="F:rRNA binding"/>
    <property type="evidence" value="ECO:0007669"/>
    <property type="project" value="UniProtKB-KW"/>
</dbReference>
<keyword evidence="5" id="KW-0687">Ribonucleoprotein</keyword>
<organism evidence="6 7">
    <name type="scientific">Puccinia graminis f. sp. tritici</name>
    <dbReference type="NCBI Taxonomy" id="56615"/>
    <lineage>
        <taxon>Eukaryota</taxon>
        <taxon>Fungi</taxon>
        <taxon>Dikarya</taxon>
        <taxon>Basidiomycota</taxon>
        <taxon>Pucciniomycotina</taxon>
        <taxon>Pucciniomycetes</taxon>
        <taxon>Pucciniales</taxon>
        <taxon>Pucciniaceae</taxon>
        <taxon>Puccinia</taxon>
    </lineage>
</organism>
<dbReference type="NCBIfam" id="NF011118">
    <property type="entry name" value="PRK14548.1"/>
    <property type="match status" value="1"/>
</dbReference>
<evidence type="ECO:0000313" key="7">
    <source>
        <dbReference type="Proteomes" id="UP000324748"/>
    </source>
</evidence>
<gene>
    <name evidence="6" type="primary">RPL25_2</name>
    <name evidence="6" type="ORF">PGT21_036696</name>
</gene>
<dbReference type="OrthoDB" id="1267328at2759"/>
<keyword evidence="2" id="KW-0699">rRNA-binding</keyword>
<reference evidence="6 7" key="1">
    <citation type="submission" date="2019-05" db="EMBL/GenBank/DDBJ databases">
        <title>Emergence of the Ug99 lineage of the wheat stem rust pathogen through somatic hybridization.</title>
        <authorList>
            <person name="Li F."/>
            <person name="Upadhyaya N.M."/>
            <person name="Sperschneider J."/>
            <person name="Matny O."/>
            <person name="Nguyen-Phuc H."/>
            <person name="Mago R."/>
            <person name="Raley C."/>
            <person name="Miller M.E."/>
            <person name="Silverstein K.A.T."/>
            <person name="Henningsen E."/>
            <person name="Hirsch C.D."/>
            <person name="Visser B."/>
            <person name="Pretorius Z.A."/>
            <person name="Steffenson B.J."/>
            <person name="Schwessinger B."/>
            <person name="Dodds P.N."/>
            <person name="Figueroa M."/>
        </authorList>
    </citation>
    <scope>NUCLEOTIDE SEQUENCE [LARGE SCALE GENOMIC DNA]</scope>
    <source>
        <strain evidence="6">21-0</strain>
    </source>
</reference>
<comment type="similarity">
    <text evidence="1">Belongs to the universal ribosomal protein uL23 family.</text>
</comment>
<accession>A0A5B0QQN2</accession>
<evidence type="ECO:0000256" key="1">
    <source>
        <dbReference type="ARBA" id="ARBA00006700"/>
    </source>
</evidence>
<keyword evidence="7" id="KW-1185">Reference proteome</keyword>
<dbReference type="FunFam" id="3.30.70.330:FF:000532">
    <property type="entry name" value="50S ribosomal protein L23"/>
    <property type="match status" value="1"/>
</dbReference>
<comment type="caution">
    <text evidence="6">The sequence shown here is derived from an EMBL/GenBank/DDBJ whole genome shotgun (WGS) entry which is preliminary data.</text>
</comment>
<keyword evidence="3" id="KW-0694">RNA-binding</keyword>
<dbReference type="GO" id="GO:1990904">
    <property type="term" value="C:ribonucleoprotein complex"/>
    <property type="evidence" value="ECO:0007669"/>
    <property type="project" value="UniProtKB-KW"/>
</dbReference>
<dbReference type="AlphaFoldDB" id="A0A5B0QQN2"/>
<dbReference type="HAMAP" id="MF_01369_A">
    <property type="entry name" value="Ribosomal_uL23_A"/>
    <property type="match status" value="1"/>
</dbReference>
<sequence length="196" mass="22187">MDAYRTLVRPLNTESAMKKIEDNNTLLFIVDLKANKRQIADAVKKLYDVTPLRVNTLIRPDGKKKAFVRLTPEVDALDIANKVRAHSSILTHNISSRLITVPSLLDRFHLKICFLRGWVEGDRIGFVLSASSRRGSATMHCNDDSYSYMSNQIYGSFSPTHHPSWGPTIPAAKPWVSIALSCPYLLMFSCAYYPRR</sequence>
<evidence type="ECO:0000256" key="3">
    <source>
        <dbReference type="ARBA" id="ARBA00022884"/>
    </source>
</evidence>
<dbReference type="GO" id="GO:0005840">
    <property type="term" value="C:ribosome"/>
    <property type="evidence" value="ECO:0007669"/>
    <property type="project" value="UniProtKB-KW"/>
</dbReference>
<dbReference type="Gene3D" id="3.30.70.330">
    <property type="match status" value="1"/>
</dbReference>
<dbReference type="Proteomes" id="UP000324748">
    <property type="component" value="Unassembled WGS sequence"/>
</dbReference>
<evidence type="ECO:0000256" key="4">
    <source>
        <dbReference type="ARBA" id="ARBA00022980"/>
    </source>
</evidence>
<dbReference type="GO" id="GO:0003735">
    <property type="term" value="F:structural constituent of ribosome"/>
    <property type="evidence" value="ECO:0007669"/>
    <property type="project" value="InterPro"/>
</dbReference>
<dbReference type="EMBL" id="VSWC01000014">
    <property type="protein sequence ID" value="KAA1115459.1"/>
    <property type="molecule type" value="Genomic_DNA"/>
</dbReference>
<dbReference type="SUPFAM" id="SSF54189">
    <property type="entry name" value="Ribosomal proteins S24e, L23 and L15e"/>
    <property type="match status" value="1"/>
</dbReference>
<proteinExistence type="inferred from homology"/>